<protein>
    <submittedName>
        <fullName evidence="2">Uncharacterized protein</fullName>
    </submittedName>
</protein>
<sequence length="286" mass="33578">MLRYKKIAESKGLKFDQNSYMTDPNYKDWIKILNQNDNNHMRNISSSHHQHMITLQQNQAIQNKPILPTNQYYPNMMREITFKVREELHRNSGQYWIPNKISQNINNKTKILALNKSSSSNQTEHSTLEYQHPQKKAKIASDYEQTHNLTSNFQQTIPQYGQNIAQGVGKLQIGSQLTPEQEFALKEIENLHREQLQRRDQQEFNLLDQVQGQYLNQQNIQHPANVLTNHLHNQQHANPPQDTFEPPISEIPFETENKNEIELDLFLHGFDSSQQNLGDRIFNDLL</sequence>
<organism evidence="1 2">
    <name type="scientific">Meloidogyne hapla</name>
    <name type="common">Root-knot nematode worm</name>
    <dbReference type="NCBI Taxonomy" id="6305"/>
    <lineage>
        <taxon>Eukaryota</taxon>
        <taxon>Metazoa</taxon>
        <taxon>Ecdysozoa</taxon>
        <taxon>Nematoda</taxon>
        <taxon>Chromadorea</taxon>
        <taxon>Rhabditida</taxon>
        <taxon>Tylenchina</taxon>
        <taxon>Tylenchomorpha</taxon>
        <taxon>Tylenchoidea</taxon>
        <taxon>Meloidogynidae</taxon>
        <taxon>Meloidogyninae</taxon>
        <taxon>Meloidogyne</taxon>
    </lineage>
</organism>
<dbReference type="AlphaFoldDB" id="A0A1I8BPP8"/>
<reference evidence="2" key="1">
    <citation type="submission" date="2016-11" db="UniProtKB">
        <authorList>
            <consortium name="WormBaseParasite"/>
        </authorList>
    </citation>
    <scope>IDENTIFICATION</scope>
</reference>
<accession>A0A1I8BPP8</accession>
<name>A0A1I8BPP8_MELHA</name>
<evidence type="ECO:0000313" key="2">
    <source>
        <dbReference type="WBParaSite" id="MhA1_Contig392.frz3.gene20"/>
    </source>
</evidence>
<proteinExistence type="predicted"/>
<dbReference type="Proteomes" id="UP000095281">
    <property type="component" value="Unplaced"/>
</dbReference>
<dbReference type="WBParaSite" id="MhA1_Contig392.frz3.gene20">
    <property type="protein sequence ID" value="MhA1_Contig392.frz3.gene20"/>
    <property type="gene ID" value="MhA1_Contig392.frz3.gene20"/>
</dbReference>
<keyword evidence="1" id="KW-1185">Reference proteome</keyword>
<evidence type="ECO:0000313" key="1">
    <source>
        <dbReference type="Proteomes" id="UP000095281"/>
    </source>
</evidence>